<sequence>MSVKHRGKRRNPWNVADLCKDGGLAHLFDRWRACDGLSNVRLRLATNAGLTTGKAGATTLKAMCGADPRITSGVDDMASAVAQYLLKVRWKQPYPTIPEVPQVSRLADIVIPDGFTDAVKLFFGALHIDDELPSRRHITDVNIQSLLMPAITVLQRNHVDVEATYRALIERIEQSNRDESDRGQLAVYIADPTRVLHSVQIQQRIARRRLTKATVLDTFVSSRSVVPTFARGQLPIVAPGGANLRKKMARGRIPADEAAHAERLRSAWYVAWSQHRSGLAGDTTELANASFEVLDIVFACREQAEEELPDNESYGRRMNQLMTRHLTADPLGAGLPFPVNERHLRGLAYQLCDDCDFYFSDVFDPSEEEAS</sequence>
<evidence type="ECO:0000313" key="1">
    <source>
        <dbReference type="EMBL" id="MFE9225622.1"/>
    </source>
</evidence>
<dbReference type="EMBL" id="JBIAFP010000007">
    <property type="protein sequence ID" value="MFE9225622.1"/>
    <property type="molecule type" value="Genomic_DNA"/>
</dbReference>
<comment type="caution">
    <text evidence="1">The sequence shown here is derived from an EMBL/GenBank/DDBJ whole genome shotgun (WGS) entry which is preliminary data.</text>
</comment>
<dbReference type="RefSeq" id="WP_358282896.1">
    <property type="nucleotide sequence ID" value="NZ_JBEYGJ010000014.1"/>
</dbReference>
<dbReference type="Proteomes" id="UP001601288">
    <property type="component" value="Unassembled WGS sequence"/>
</dbReference>
<proteinExistence type="predicted"/>
<reference evidence="1 2" key="1">
    <citation type="submission" date="2024-10" db="EMBL/GenBank/DDBJ databases">
        <title>The Natural Products Discovery Center: Release of the First 8490 Sequenced Strains for Exploring Actinobacteria Biosynthetic Diversity.</title>
        <authorList>
            <person name="Kalkreuter E."/>
            <person name="Kautsar S.A."/>
            <person name="Yang D."/>
            <person name="Bader C.D."/>
            <person name="Teijaro C.N."/>
            <person name="Fluegel L."/>
            <person name="Davis C.M."/>
            <person name="Simpson J.R."/>
            <person name="Lauterbach L."/>
            <person name="Steele A.D."/>
            <person name="Gui C."/>
            <person name="Meng S."/>
            <person name="Li G."/>
            <person name="Viehrig K."/>
            <person name="Ye F."/>
            <person name="Su P."/>
            <person name="Kiefer A.F."/>
            <person name="Nichols A."/>
            <person name="Cepeda A.J."/>
            <person name="Yan W."/>
            <person name="Fan B."/>
            <person name="Jiang Y."/>
            <person name="Adhikari A."/>
            <person name="Zheng C.-J."/>
            <person name="Schuster L."/>
            <person name="Cowan T.M."/>
            <person name="Smanski M.J."/>
            <person name="Chevrette M.G."/>
            <person name="De Carvalho L.P.S."/>
            <person name="Shen B."/>
        </authorList>
    </citation>
    <scope>NUCLEOTIDE SEQUENCE [LARGE SCALE GENOMIC DNA]</scope>
    <source>
        <strain evidence="1 2">NPDC007066</strain>
    </source>
</reference>
<keyword evidence="2" id="KW-1185">Reference proteome</keyword>
<protein>
    <submittedName>
        <fullName evidence="1">DUF4297 domain-containing protein</fullName>
    </submittedName>
</protein>
<accession>A0ABW6LDR0</accession>
<name>A0ABW6LDR0_9ACTN</name>
<evidence type="ECO:0000313" key="2">
    <source>
        <dbReference type="Proteomes" id="UP001601288"/>
    </source>
</evidence>
<organism evidence="1 2">
    <name type="scientific">Streptomyces massasporeus</name>
    <dbReference type="NCBI Taxonomy" id="67324"/>
    <lineage>
        <taxon>Bacteria</taxon>
        <taxon>Bacillati</taxon>
        <taxon>Actinomycetota</taxon>
        <taxon>Actinomycetes</taxon>
        <taxon>Kitasatosporales</taxon>
        <taxon>Streptomycetaceae</taxon>
        <taxon>Streptomyces</taxon>
    </lineage>
</organism>
<gene>
    <name evidence="1" type="ORF">ACFYM3_13495</name>
</gene>